<dbReference type="RefSeq" id="WP_160908551.1">
    <property type="nucleotide sequence ID" value="NZ_WVHS01000005.1"/>
</dbReference>
<feature type="transmembrane region" description="Helical" evidence="1">
    <location>
        <begin position="120"/>
        <end position="140"/>
    </location>
</feature>
<evidence type="ECO:0008006" key="4">
    <source>
        <dbReference type="Google" id="ProtNLM"/>
    </source>
</evidence>
<gene>
    <name evidence="2" type="ORF">GS398_19815</name>
</gene>
<dbReference type="Proteomes" id="UP000451233">
    <property type="component" value="Unassembled WGS sequence"/>
</dbReference>
<dbReference type="EMBL" id="WVHS01000005">
    <property type="protein sequence ID" value="MXV17557.1"/>
    <property type="molecule type" value="Genomic_DNA"/>
</dbReference>
<reference evidence="2 3" key="1">
    <citation type="submission" date="2019-11" db="EMBL/GenBank/DDBJ databases">
        <title>Pedobacter sp. HMF7056 Genome sequencing and assembly.</title>
        <authorList>
            <person name="Kang H."/>
            <person name="Kim H."/>
            <person name="Joh K."/>
        </authorList>
    </citation>
    <scope>NUCLEOTIDE SEQUENCE [LARGE SCALE GENOMIC DNA]</scope>
    <source>
        <strain evidence="2 3">HMF7056</strain>
    </source>
</reference>
<feature type="transmembrane region" description="Helical" evidence="1">
    <location>
        <begin position="147"/>
        <end position="167"/>
    </location>
</feature>
<proteinExistence type="predicted"/>
<keyword evidence="1" id="KW-1133">Transmembrane helix</keyword>
<keyword evidence="1" id="KW-0472">Membrane</keyword>
<dbReference type="AlphaFoldDB" id="A0A7K1Y3W1"/>
<protein>
    <recommendedName>
        <fullName evidence="4">Glycerophosphoryl diester phosphodiesterase membrane domain-containing protein</fullName>
    </recommendedName>
</protein>
<feature type="transmembrane region" description="Helical" evidence="1">
    <location>
        <begin position="27"/>
        <end position="48"/>
    </location>
</feature>
<feature type="transmembrane region" description="Helical" evidence="1">
    <location>
        <begin position="187"/>
        <end position="215"/>
    </location>
</feature>
<organism evidence="2 3">
    <name type="scientific">Hufsiella ginkgonis</name>
    <dbReference type="NCBI Taxonomy" id="2695274"/>
    <lineage>
        <taxon>Bacteria</taxon>
        <taxon>Pseudomonadati</taxon>
        <taxon>Bacteroidota</taxon>
        <taxon>Sphingobacteriia</taxon>
        <taxon>Sphingobacteriales</taxon>
        <taxon>Sphingobacteriaceae</taxon>
        <taxon>Hufsiella</taxon>
    </lineage>
</organism>
<feature type="transmembrane region" description="Helical" evidence="1">
    <location>
        <begin position="69"/>
        <end position="100"/>
    </location>
</feature>
<evidence type="ECO:0000256" key="1">
    <source>
        <dbReference type="SAM" id="Phobius"/>
    </source>
</evidence>
<evidence type="ECO:0000313" key="2">
    <source>
        <dbReference type="EMBL" id="MXV17557.1"/>
    </source>
</evidence>
<name>A0A7K1Y3W1_9SPHI</name>
<feature type="transmembrane region" description="Helical" evidence="1">
    <location>
        <begin position="227"/>
        <end position="248"/>
    </location>
</feature>
<evidence type="ECO:0000313" key="3">
    <source>
        <dbReference type="Proteomes" id="UP000451233"/>
    </source>
</evidence>
<accession>A0A7K1Y3W1</accession>
<sequence>MELRKQRDFSELISDTFTFVKLNWKPLLTAFAGICGFFIVASIIVSTLTQLQILSLTNDEVPVFPQRRFAAFGLGQVLVLIMALLEHVAIGLTVISYISLREKLGVPPSVEEVWTQVKYYFFQYTGAFILVGLMQVLGIICCVLPGIYLIPISSLILVVLVMENGTIGHAFSRGFSLVKDYWWTTFGALFVIGLVLYAFAMIFAIPAMIIGMGSVMAGTGETISKPLIIAISIVSQLSAVFYILPWVVTCLCYYNLTEVKDGTGLVGRIEKLGSLEQEGPASPEEY</sequence>
<keyword evidence="3" id="KW-1185">Reference proteome</keyword>
<keyword evidence="1" id="KW-0812">Transmembrane</keyword>
<comment type="caution">
    <text evidence="2">The sequence shown here is derived from an EMBL/GenBank/DDBJ whole genome shotgun (WGS) entry which is preliminary data.</text>
</comment>